<dbReference type="InterPro" id="IPR020558">
    <property type="entry name" value="DiOHA_6PGluconate_deHydtase_CS"/>
</dbReference>
<proteinExistence type="inferred from homology"/>
<dbReference type="EC" id="4.2.1.9" evidence="14 15"/>
<comment type="function">
    <text evidence="15">Functions in the biosynthesis of branched-chain amino acids. Catalyzes the dehydration of (2R,3R)-2,3-dihydroxy-3-methylpentanoate (2,3-dihydroxy-3-methylvalerate) into 2-oxo-3-methylpentanoate (2-oxo-3-methylvalerate) and of (2R)-2,3-dihydroxy-3-methylbutanoate (2,3-dihydroxyisovalerate) into 2-oxo-3-methylbutanoate (2-oxoisovalerate), the penultimate precursor to L-isoleucine and L-valine, respectively.</text>
</comment>
<keyword evidence="3 15" id="KW-0028">Amino-acid biosynthesis</keyword>
<evidence type="ECO:0000313" key="18">
    <source>
        <dbReference type="EMBL" id="CEA16359.1"/>
    </source>
</evidence>
<dbReference type="KEGG" id="pbt:ING2E5B_1611"/>
<feature type="binding site" evidence="15">
    <location>
        <position position="83"/>
    </location>
    <ligand>
        <name>Mg(2+)</name>
        <dbReference type="ChEBI" id="CHEBI:18420"/>
    </ligand>
</feature>
<evidence type="ECO:0000259" key="16">
    <source>
        <dbReference type="Pfam" id="PF00920"/>
    </source>
</evidence>
<evidence type="ECO:0000259" key="17">
    <source>
        <dbReference type="Pfam" id="PF24877"/>
    </source>
</evidence>
<dbReference type="InterPro" id="IPR050165">
    <property type="entry name" value="DHAD_IlvD/Edd"/>
</dbReference>
<accession>A0A098C0B3</accession>
<feature type="binding site" evidence="15">
    <location>
        <position position="51"/>
    </location>
    <ligand>
        <name>[2Fe-2S] cluster</name>
        <dbReference type="ChEBI" id="CHEBI:190135"/>
    </ligand>
</feature>
<feature type="binding site" evidence="15">
    <location>
        <position position="448"/>
    </location>
    <ligand>
        <name>Mg(2+)</name>
        <dbReference type="ChEBI" id="CHEBI:18420"/>
    </ligand>
</feature>
<feature type="binding site" evidence="15">
    <location>
        <position position="125"/>
    </location>
    <ligand>
        <name>Mg(2+)</name>
        <dbReference type="ChEBI" id="CHEBI:18420"/>
    </ligand>
</feature>
<dbReference type="FunFam" id="3.50.30.80:FF:000001">
    <property type="entry name" value="Dihydroxy-acid dehydratase"/>
    <property type="match status" value="1"/>
</dbReference>
<sequence>MKELNRYSKTITQDPTQPAAQAQLYALGLSEGDLTKAQVGIVSMGYDGNPCNMHLNSLALEIKKGVWKEKLAGFIFHTIGVSDGMSNGTDGMRYSLVSREVIADSIETVCGAQYYDALIAVPGCDKNMPGSLIAMGRLNRPAIMVYGGTIAPGHYKGQDLNIVSAFEALGEKIAGKLDENDFKEIVKRSCPGPGACGGMYTANTMAAAIEAMGMSLPYSSSNPAISKVKRQECLEAGKYIRLLLENDIKPRDIMTRKAFENAITIVIALGGSTNAVLHLLAMARSVDVKLTIDDFQRFSDKVPLIADFKPSGKYLMEDLHKIGGVPMVMKYLLIKGMLHGDCMTVTGKTIAENLANVRDIDFESQDIILSIEKPLKPQGHLQILYGNLAEKGSVAKISGKEGERFEGPARVFDGEKDLISGISNGRVKAGDVVVIKNEGPKGAPGMPEMLKPTSAIIGAGLGKSVALITDGRFSGGTHGFVVGHITPESFEGGLIGLVEDDDLIEIDVIHNRITLKVSDEEIARRRSLWKKPELKVSRGILYKFAKLVKDASHGCVTDEN</sequence>
<evidence type="ECO:0000256" key="10">
    <source>
        <dbReference type="ARBA" id="ARBA00023304"/>
    </source>
</evidence>
<comment type="caution">
    <text evidence="15">Lacks conserved residue(s) required for the propagation of feature annotation.</text>
</comment>
<feature type="domain" description="Dihydroxy-acid/6-phosphogluconate dehydratase C-terminal" evidence="17">
    <location>
        <begin position="366"/>
        <end position="555"/>
    </location>
</feature>
<dbReference type="AlphaFoldDB" id="A0A098C0B3"/>
<dbReference type="Gene3D" id="3.50.30.80">
    <property type="entry name" value="IlvD/EDD C-terminal domain-like"/>
    <property type="match status" value="1"/>
</dbReference>
<evidence type="ECO:0000256" key="14">
    <source>
        <dbReference type="ARBA" id="ARBA00029490"/>
    </source>
</evidence>
<protein>
    <recommendedName>
        <fullName evidence="14 15">Dihydroxy-acid dehydratase</fullName>
        <shortName evidence="15">DAD</shortName>
        <ecNumber evidence="14 15">4.2.1.9</ecNumber>
    </recommendedName>
</protein>
<dbReference type="Pfam" id="PF00920">
    <property type="entry name" value="ILVD_EDD_N"/>
    <property type="match status" value="1"/>
</dbReference>
<dbReference type="InterPro" id="IPR056740">
    <property type="entry name" value="ILV_EDD_C"/>
</dbReference>
<comment type="subunit">
    <text evidence="15">Homodimer.</text>
</comment>
<dbReference type="PROSITE" id="PS00886">
    <property type="entry name" value="ILVD_EDD_1"/>
    <property type="match status" value="1"/>
</dbReference>
<feature type="domain" description="Dihydroxy-acid/6-phosphogluconate dehydratase N-terminal" evidence="16">
    <location>
        <begin position="36"/>
        <end position="353"/>
    </location>
</feature>
<feature type="active site" description="Proton acceptor" evidence="15">
    <location>
        <position position="474"/>
    </location>
</feature>
<evidence type="ECO:0000256" key="7">
    <source>
        <dbReference type="ARBA" id="ARBA00023004"/>
    </source>
</evidence>
<dbReference type="Proteomes" id="UP000032417">
    <property type="component" value="Chromosome 1"/>
</dbReference>
<dbReference type="NCBIfam" id="TIGR00110">
    <property type="entry name" value="ilvD"/>
    <property type="match status" value="1"/>
</dbReference>
<evidence type="ECO:0000256" key="2">
    <source>
        <dbReference type="ARBA" id="ARBA00006486"/>
    </source>
</evidence>
<keyword evidence="7 15" id="KW-0408">Iron</keyword>
<evidence type="ECO:0000256" key="5">
    <source>
        <dbReference type="ARBA" id="ARBA00022723"/>
    </source>
</evidence>
<name>A0A098C0B3_9BACT</name>
<dbReference type="HOGENOM" id="CLU_014271_4_1_10"/>
<comment type="catalytic activity">
    <reaction evidence="15">
        <text>(2R,3R)-2,3-dihydroxy-3-methylpentanoate = (S)-3-methyl-2-oxopentanoate + H2O</text>
        <dbReference type="Rhea" id="RHEA:27694"/>
        <dbReference type="ChEBI" id="CHEBI:15377"/>
        <dbReference type="ChEBI" id="CHEBI:35146"/>
        <dbReference type="ChEBI" id="CHEBI:49258"/>
        <dbReference type="EC" id="4.2.1.9"/>
    </reaction>
</comment>
<gene>
    <name evidence="18" type="primary">ilvD3</name>
    <name evidence="15" type="synonym">ilvD</name>
    <name evidence="18" type="ORF">ING2E5B_1611</name>
</gene>
<evidence type="ECO:0000256" key="11">
    <source>
        <dbReference type="ARBA" id="ARBA00029304"/>
    </source>
</evidence>
<feature type="modified residue" description="N6-carboxylysine" evidence="15">
    <location>
        <position position="126"/>
    </location>
</feature>
<keyword evidence="4 15" id="KW-0001">2Fe-2S</keyword>
<comment type="catalytic activity">
    <reaction evidence="11">
        <text>(2R)-2,3-dihydroxy-3-methylbutanoate = 3-methyl-2-oxobutanoate + H2O</text>
        <dbReference type="Rhea" id="RHEA:24809"/>
        <dbReference type="ChEBI" id="CHEBI:11851"/>
        <dbReference type="ChEBI" id="CHEBI:15377"/>
        <dbReference type="ChEBI" id="CHEBI:49072"/>
        <dbReference type="EC" id="4.2.1.9"/>
    </reaction>
    <physiologicalReaction direction="left-to-right" evidence="11">
        <dbReference type="Rhea" id="RHEA:24810"/>
    </physiologicalReaction>
</comment>
<dbReference type="UniPathway" id="UPA00047">
    <property type="reaction ID" value="UER00057"/>
</dbReference>
<evidence type="ECO:0000256" key="4">
    <source>
        <dbReference type="ARBA" id="ARBA00022714"/>
    </source>
</evidence>
<dbReference type="PATRIC" id="fig|1562970.3.peg.1601"/>
<dbReference type="SUPFAM" id="SSF52016">
    <property type="entry name" value="LeuD/IlvD-like"/>
    <property type="match status" value="1"/>
</dbReference>
<dbReference type="STRING" id="1562970.ING2E5B_1611"/>
<dbReference type="InterPro" id="IPR000581">
    <property type="entry name" value="ILV_EDD_N"/>
</dbReference>
<dbReference type="HAMAP" id="MF_00012">
    <property type="entry name" value="IlvD"/>
    <property type="match status" value="1"/>
</dbReference>
<evidence type="ECO:0000256" key="1">
    <source>
        <dbReference type="ARBA" id="ARBA00001946"/>
    </source>
</evidence>
<keyword evidence="5 15" id="KW-0479">Metal-binding</keyword>
<dbReference type="PANTHER" id="PTHR21000:SF5">
    <property type="entry name" value="DIHYDROXY-ACID DEHYDRATASE, MITOCHONDRIAL"/>
    <property type="match status" value="1"/>
</dbReference>
<keyword evidence="10 15" id="KW-0100">Branched-chain amino acid biosynthesis</keyword>
<dbReference type="SUPFAM" id="SSF143975">
    <property type="entry name" value="IlvD/EDD N-terminal domain-like"/>
    <property type="match status" value="1"/>
</dbReference>
<organism evidence="18 19">
    <name type="scientific">Fermentimonas caenicola</name>
    <dbReference type="NCBI Taxonomy" id="1562970"/>
    <lineage>
        <taxon>Bacteria</taxon>
        <taxon>Pseudomonadati</taxon>
        <taxon>Bacteroidota</taxon>
        <taxon>Bacteroidia</taxon>
        <taxon>Bacteroidales</taxon>
        <taxon>Dysgonomonadaceae</taxon>
        <taxon>Fermentimonas</taxon>
    </lineage>
</organism>
<evidence type="ECO:0000256" key="8">
    <source>
        <dbReference type="ARBA" id="ARBA00023014"/>
    </source>
</evidence>
<comment type="similarity">
    <text evidence="2 15">Belongs to the IlvD/Edd family.</text>
</comment>
<dbReference type="PROSITE" id="PS00887">
    <property type="entry name" value="ILVD_EDD_2"/>
    <property type="match status" value="1"/>
</dbReference>
<evidence type="ECO:0000256" key="13">
    <source>
        <dbReference type="ARBA" id="ARBA00029437"/>
    </source>
</evidence>
<dbReference type="GO" id="GO:0009099">
    <property type="term" value="P:L-valine biosynthetic process"/>
    <property type="evidence" value="ECO:0007669"/>
    <property type="project" value="UniProtKB-UniRule"/>
</dbReference>
<dbReference type="InterPro" id="IPR004404">
    <property type="entry name" value="DihydroxyA_deHydtase"/>
</dbReference>
<dbReference type="EMBL" id="LN515532">
    <property type="protein sequence ID" value="CEA16359.1"/>
    <property type="molecule type" value="Genomic_DNA"/>
</dbReference>
<dbReference type="InterPro" id="IPR042096">
    <property type="entry name" value="Dihydro-acid_dehy_C"/>
</dbReference>
<comment type="pathway">
    <text evidence="12 15">Amino-acid biosynthesis; L-valine biosynthesis; L-valine from pyruvate: step 3/4.</text>
</comment>
<dbReference type="UniPathway" id="UPA00049">
    <property type="reaction ID" value="UER00061"/>
</dbReference>
<dbReference type="PANTHER" id="PTHR21000">
    <property type="entry name" value="DIHYDROXY-ACID DEHYDRATASE DAD"/>
    <property type="match status" value="1"/>
</dbReference>
<dbReference type="GO" id="GO:0051537">
    <property type="term" value="F:2 iron, 2 sulfur cluster binding"/>
    <property type="evidence" value="ECO:0007669"/>
    <property type="project" value="UniProtKB-UniRule"/>
</dbReference>
<dbReference type="GO" id="GO:0000287">
    <property type="term" value="F:magnesium ion binding"/>
    <property type="evidence" value="ECO:0007669"/>
    <property type="project" value="UniProtKB-UniRule"/>
</dbReference>
<evidence type="ECO:0000256" key="6">
    <source>
        <dbReference type="ARBA" id="ARBA00022842"/>
    </source>
</evidence>
<reference evidence="18 19" key="1">
    <citation type="submission" date="2014-08" db="EMBL/GenBank/DDBJ databases">
        <authorList>
            <person name="Wibberg D."/>
        </authorList>
    </citation>
    <scope>NUCLEOTIDE SEQUENCE [LARGE SCALE GENOMIC DNA]</scope>
    <source>
        <strain evidence="19">ING2-E5B</strain>
    </source>
</reference>
<dbReference type="GO" id="GO:0009097">
    <property type="term" value="P:isoleucine biosynthetic process"/>
    <property type="evidence" value="ECO:0007669"/>
    <property type="project" value="UniProtKB-UniRule"/>
</dbReference>
<keyword evidence="9 15" id="KW-0456">Lyase</keyword>
<dbReference type="InterPro" id="IPR037237">
    <property type="entry name" value="IlvD/EDD_N"/>
</dbReference>
<comment type="cofactor">
    <cofactor evidence="1 15">
        <name>Mg(2+)</name>
        <dbReference type="ChEBI" id="CHEBI:18420"/>
    </cofactor>
</comment>
<evidence type="ECO:0000256" key="12">
    <source>
        <dbReference type="ARBA" id="ARBA00029436"/>
    </source>
</evidence>
<keyword evidence="8 15" id="KW-0411">Iron-sulfur</keyword>
<dbReference type="GO" id="GO:0004160">
    <property type="term" value="F:dihydroxy-acid dehydratase activity"/>
    <property type="evidence" value="ECO:0007669"/>
    <property type="project" value="UniProtKB-UniRule"/>
</dbReference>
<evidence type="ECO:0000256" key="15">
    <source>
        <dbReference type="HAMAP-Rule" id="MF_00012"/>
    </source>
</evidence>
<dbReference type="Pfam" id="PF24877">
    <property type="entry name" value="ILV_EDD_C"/>
    <property type="match status" value="1"/>
</dbReference>
<evidence type="ECO:0000313" key="19">
    <source>
        <dbReference type="Proteomes" id="UP000032417"/>
    </source>
</evidence>
<dbReference type="NCBIfam" id="NF002068">
    <property type="entry name" value="PRK00911.1"/>
    <property type="match status" value="1"/>
</dbReference>
<evidence type="ECO:0000256" key="9">
    <source>
        <dbReference type="ARBA" id="ARBA00023239"/>
    </source>
</evidence>
<comment type="cofactor">
    <cofactor evidence="15">
        <name>[2Fe-2S] cluster</name>
        <dbReference type="ChEBI" id="CHEBI:190135"/>
    </cofactor>
    <text evidence="15">Binds 1 [2Fe-2S] cluster per subunit. This cluster acts as a Lewis acid cofactor.</text>
</comment>
<comment type="pathway">
    <text evidence="13 15">Amino-acid biosynthesis; L-isoleucine biosynthesis; L-isoleucine from 2-oxobutanoate: step 3/4.</text>
</comment>
<keyword evidence="19" id="KW-1185">Reference proteome</keyword>
<feature type="binding site" description="via carbamate group" evidence="15">
    <location>
        <position position="126"/>
    </location>
    <ligand>
        <name>Mg(2+)</name>
        <dbReference type="ChEBI" id="CHEBI:18420"/>
    </ligand>
</feature>
<keyword evidence="6 15" id="KW-0460">Magnesium</keyword>
<evidence type="ECO:0000256" key="3">
    <source>
        <dbReference type="ARBA" id="ARBA00022605"/>
    </source>
</evidence>